<evidence type="ECO:0000256" key="9">
    <source>
        <dbReference type="ARBA" id="ARBA00022840"/>
    </source>
</evidence>
<dbReference type="PANTHER" id="PTHR43047">
    <property type="entry name" value="TWO-COMPONENT HISTIDINE PROTEIN KINASE"/>
    <property type="match status" value="1"/>
</dbReference>
<feature type="transmembrane region" description="Helical" evidence="12">
    <location>
        <begin position="29"/>
        <end position="50"/>
    </location>
</feature>
<proteinExistence type="predicted"/>
<comment type="catalytic activity">
    <reaction evidence="1">
        <text>ATP + protein L-histidine = ADP + protein N-phospho-L-histidine.</text>
        <dbReference type="EC" id="2.7.13.3"/>
    </reaction>
</comment>
<dbReference type="InterPro" id="IPR036890">
    <property type="entry name" value="HATPase_C_sf"/>
</dbReference>
<evidence type="ECO:0000259" key="13">
    <source>
        <dbReference type="PROSITE" id="PS50109"/>
    </source>
</evidence>
<dbReference type="InterPro" id="IPR003661">
    <property type="entry name" value="HisK_dim/P_dom"/>
</dbReference>
<evidence type="ECO:0000256" key="10">
    <source>
        <dbReference type="ARBA" id="ARBA00023012"/>
    </source>
</evidence>
<comment type="subcellular location">
    <subcellularLocation>
        <location evidence="2">Cell membrane</location>
    </subcellularLocation>
</comment>
<dbReference type="SUPFAM" id="SSF55785">
    <property type="entry name" value="PYP-like sensor domain (PAS domain)"/>
    <property type="match status" value="2"/>
</dbReference>
<name>A0A7C9QRB0_9PROT</name>
<sequence>MVWAVASTAWAQDETVAAAAADYVVMSPALGAAILGAAVAFPFVTAVALWQRWRLMRAAARLRAAEDAATRFGECLSTSPEGFFCWPEGGPGAPWCSRRLAVLLALPRGVESSFDDVLAAFATDDARVLETAVRILRNEGDGFEHDLRLGEGGRRVRVVGMRAATPEGEALADMIWLQDVSESAGTVEDLARSLQALASDTAFLRAMIDALPMPVWLRDEDLSLMTVNRAYAAAVDAASPEAVVAGQVELAPDNLVREARALAARARAAGESRSEQFHLVLSGERLLASVIEVPLSVGETRLTAGFAQDRTRVEELQSELAHHVAAHGEVLERLSTAIAIYSTDTRLTFFNTAFVRLWRLDRDWLASAPTYGGVLDALRERRLLPETADYRAAKEEELRRFVSLIEPVETLLHLPDGRTLRRLVSPHPYGGLIYTYEDVTDTLALERSYHTAQAVQRETLDHLHEGIAVFGGDGRLKLTNPAFGRIWKLEADELSGEPHLHEVVERLRPLFEGRPDRASAWPAAHEQLMALVNRRTPQEGRLERQDGSILDCTAVPLPDGAMLLTFLDVTDSARVERALIERNEALAAADTLKSEFIANVSAEVSKPLTSVIGFAEMLSAEYFGKLNKRQHDYLRGISDAGHALERLVSDILDLAAIEAGQMTLELDAVDVHPMLSSVLSLVRERVREKKLQLDFTCPLDVGWIVADQRRLKQVMFNLIGNAVKFTPPGGAITVGAERQDGELRLVVADTGPGIPPADQARVFESFVRTVHNSGAGLGLSLVRRFVELHGGKVELKSEAGQGTTIVVRLPTGTGRDGQAQ</sequence>
<reference evidence="14 15" key="1">
    <citation type="submission" date="2020-02" db="EMBL/GenBank/DDBJ databases">
        <authorList>
            <person name="Dziuba M."/>
            <person name="Kuznetsov B."/>
            <person name="Mardanov A."/>
            <person name="Ravin N."/>
            <person name="Grouzdev D."/>
        </authorList>
    </citation>
    <scope>NUCLEOTIDE SEQUENCE [LARGE SCALE GENOMIC DNA]</scope>
    <source>
        <strain evidence="14 15">SpK</strain>
    </source>
</reference>
<comment type="caution">
    <text evidence="14">The sequence shown here is derived from an EMBL/GenBank/DDBJ whole genome shotgun (WGS) entry which is preliminary data.</text>
</comment>
<dbReference type="SUPFAM" id="SSF47384">
    <property type="entry name" value="Homodimeric domain of signal transducing histidine kinase"/>
    <property type="match status" value="1"/>
</dbReference>
<dbReference type="InterPro" id="IPR000014">
    <property type="entry name" value="PAS"/>
</dbReference>
<dbReference type="PROSITE" id="PS50109">
    <property type="entry name" value="HIS_KIN"/>
    <property type="match status" value="1"/>
</dbReference>
<evidence type="ECO:0000256" key="11">
    <source>
        <dbReference type="ARBA" id="ARBA00023136"/>
    </source>
</evidence>
<evidence type="ECO:0000256" key="2">
    <source>
        <dbReference type="ARBA" id="ARBA00004236"/>
    </source>
</evidence>
<dbReference type="AlphaFoldDB" id="A0A7C9QRB0"/>
<dbReference type="Gene3D" id="3.30.565.10">
    <property type="entry name" value="Histidine kinase-like ATPase, C-terminal domain"/>
    <property type="match status" value="1"/>
</dbReference>
<evidence type="ECO:0000256" key="7">
    <source>
        <dbReference type="ARBA" id="ARBA00022741"/>
    </source>
</evidence>
<evidence type="ECO:0000256" key="1">
    <source>
        <dbReference type="ARBA" id="ARBA00000085"/>
    </source>
</evidence>
<dbReference type="Gene3D" id="1.10.287.130">
    <property type="match status" value="1"/>
</dbReference>
<dbReference type="Pfam" id="PF12860">
    <property type="entry name" value="PAS_7"/>
    <property type="match status" value="2"/>
</dbReference>
<keyword evidence="15" id="KW-1185">Reference proteome</keyword>
<evidence type="ECO:0000313" key="15">
    <source>
        <dbReference type="Proteomes" id="UP000480684"/>
    </source>
</evidence>
<dbReference type="SMART" id="SM00387">
    <property type="entry name" value="HATPase_c"/>
    <property type="match status" value="1"/>
</dbReference>
<evidence type="ECO:0000313" key="14">
    <source>
        <dbReference type="EMBL" id="NFV78703.1"/>
    </source>
</evidence>
<dbReference type="InterPro" id="IPR005467">
    <property type="entry name" value="His_kinase_dom"/>
</dbReference>
<dbReference type="GO" id="GO:0009927">
    <property type="term" value="F:histidine phosphotransfer kinase activity"/>
    <property type="evidence" value="ECO:0007669"/>
    <property type="project" value="TreeGrafter"/>
</dbReference>
<keyword evidence="4" id="KW-1003">Cell membrane</keyword>
<evidence type="ECO:0000256" key="12">
    <source>
        <dbReference type="SAM" id="Phobius"/>
    </source>
</evidence>
<keyword evidence="8" id="KW-0418">Kinase</keyword>
<dbReference type="PANTHER" id="PTHR43047:SF72">
    <property type="entry name" value="OSMOSENSING HISTIDINE PROTEIN KINASE SLN1"/>
    <property type="match status" value="1"/>
</dbReference>
<evidence type="ECO:0000256" key="8">
    <source>
        <dbReference type="ARBA" id="ARBA00022777"/>
    </source>
</evidence>
<dbReference type="GO" id="GO:0000155">
    <property type="term" value="F:phosphorelay sensor kinase activity"/>
    <property type="evidence" value="ECO:0007669"/>
    <property type="project" value="InterPro"/>
</dbReference>
<keyword evidence="10" id="KW-0902">Two-component regulatory system</keyword>
<dbReference type="InterPro" id="IPR003594">
    <property type="entry name" value="HATPase_dom"/>
</dbReference>
<accession>A0A7C9QRB0</accession>
<dbReference type="Proteomes" id="UP000480684">
    <property type="component" value="Unassembled WGS sequence"/>
</dbReference>
<dbReference type="Pfam" id="PF02518">
    <property type="entry name" value="HATPase_c"/>
    <property type="match status" value="1"/>
</dbReference>
<dbReference type="GO" id="GO:0005886">
    <property type="term" value="C:plasma membrane"/>
    <property type="evidence" value="ECO:0007669"/>
    <property type="project" value="UniProtKB-SubCell"/>
</dbReference>
<keyword evidence="6" id="KW-0808">Transferase</keyword>
<dbReference type="InterPro" id="IPR036097">
    <property type="entry name" value="HisK_dim/P_sf"/>
</dbReference>
<keyword evidence="9" id="KW-0067">ATP-binding</keyword>
<evidence type="ECO:0000256" key="4">
    <source>
        <dbReference type="ARBA" id="ARBA00022475"/>
    </source>
</evidence>
<evidence type="ECO:0000256" key="5">
    <source>
        <dbReference type="ARBA" id="ARBA00022553"/>
    </source>
</evidence>
<keyword evidence="5" id="KW-0597">Phosphoprotein</keyword>
<keyword evidence="12" id="KW-0812">Transmembrane</keyword>
<dbReference type="Pfam" id="PF00512">
    <property type="entry name" value="HisKA"/>
    <property type="match status" value="1"/>
</dbReference>
<dbReference type="SUPFAM" id="SSF55874">
    <property type="entry name" value="ATPase domain of HSP90 chaperone/DNA topoisomerase II/histidine kinase"/>
    <property type="match status" value="1"/>
</dbReference>
<dbReference type="SMART" id="SM00091">
    <property type="entry name" value="PAS"/>
    <property type="match status" value="3"/>
</dbReference>
<keyword evidence="7" id="KW-0547">Nucleotide-binding</keyword>
<keyword evidence="11 12" id="KW-0472">Membrane</keyword>
<dbReference type="CDD" id="cd00082">
    <property type="entry name" value="HisKA"/>
    <property type="match status" value="1"/>
</dbReference>
<dbReference type="SMART" id="SM00388">
    <property type="entry name" value="HisKA"/>
    <property type="match status" value="1"/>
</dbReference>
<keyword evidence="12" id="KW-1133">Transmembrane helix</keyword>
<dbReference type="InterPro" id="IPR035965">
    <property type="entry name" value="PAS-like_dom_sf"/>
</dbReference>
<organism evidence="14 15">
    <name type="scientific">Magnetospirillum aberrantis SpK</name>
    <dbReference type="NCBI Taxonomy" id="908842"/>
    <lineage>
        <taxon>Bacteria</taxon>
        <taxon>Pseudomonadati</taxon>
        <taxon>Pseudomonadota</taxon>
        <taxon>Alphaproteobacteria</taxon>
        <taxon>Rhodospirillales</taxon>
        <taxon>Rhodospirillaceae</taxon>
        <taxon>Magnetospirillum</taxon>
    </lineage>
</organism>
<dbReference type="FunFam" id="3.30.565.10:FF:000023">
    <property type="entry name" value="PAS domain-containing sensor histidine kinase"/>
    <property type="match status" value="1"/>
</dbReference>
<feature type="domain" description="Histidine kinase" evidence="13">
    <location>
        <begin position="599"/>
        <end position="813"/>
    </location>
</feature>
<dbReference type="EC" id="2.7.13.3" evidence="3"/>
<dbReference type="EMBL" id="JAAIYP010000004">
    <property type="protein sequence ID" value="NFV78703.1"/>
    <property type="molecule type" value="Genomic_DNA"/>
</dbReference>
<gene>
    <name evidence="14" type="ORF">G4223_01050</name>
</gene>
<evidence type="ECO:0000256" key="3">
    <source>
        <dbReference type="ARBA" id="ARBA00012438"/>
    </source>
</evidence>
<dbReference type="GO" id="GO:0005524">
    <property type="term" value="F:ATP binding"/>
    <property type="evidence" value="ECO:0007669"/>
    <property type="project" value="UniProtKB-KW"/>
</dbReference>
<dbReference type="Pfam" id="PF13188">
    <property type="entry name" value="PAS_8"/>
    <property type="match status" value="1"/>
</dbReference>
<dbReference type="InterPro" id="IPR004358">
    <property type="entry name" value="Sig_transdc_His_kin-like_C"/>
</dbReference>
<protein>
    <recommendedName>
        <fullName evidence="3">histidine kinase</fullName>
        <ecNumber evidence="3">2.7.13.3</ecNumber>
    </recommendedName>
</protein>
<dbReference type="PRINTS" id="PR00344">
    <property type="entry name" value="BCTRLSENSOR"/>
</dbReference>
<dbReference type="CDD" id="cd00075">
    <property type="entry name" value="HATPase"/>
    <property type="match status" value="1"/>
</dbReference>
<evidence type="ECO:0000256" key="6">
    <source>
        <dbReference type="ARBA" id="ARBA00022679"/>
    </source>
</evidence>
<dbReference type="Gene3D" id="3.30.450.20">
    <property type="entry name" value="PAS domain"/>
    <property type="match status" value="2"/>
</dbReference>